<dbReference type="PROSITE" id="PS50109">
    <property type="entry name" value="HIS_KIN"/>
    <property type="match status" value="1"/>
</dbReference>
<dbReference type="GO" id="GO:0000155">
    <property type="term" value="F:phosphorelay sensor kinase activity"/>
    <property type="evidence" value="ECO:0007669"/>
    <property type="project" value="InterPro"/>
</dbReference>
<dbReference type="GO" id="GO:0016036">
    <property type="term" value="P:cellular response to phosphate starvation"/>
    <property type="evidence" value="ECO:0007669"/>
    <property type="project" value="TreeGrafter"/>
</dbReference>
<evidence type="ECO:0000256" key="6">
    <source>
        <dbReference type="ARBA" id="ARBA00022777"/>
    </source>
</evidence>
<dbReference type="InterPro" id="IPR036097">
    <property type="entry name" value="HisK_dim/P_sf"/>
</dbReference>
<feature type="transmembrane region" description="Helical" evidence="9">
    <location>
        <begin position="12"/>
        <end position="31"/>
    </location>
</feature>
<feature type="domain" description="Histidine kinase" evidence="10">
    <location>
        <begin position="189"/>
        <end position="405"/>
    </location>
</feature>
<dbReference type="SMART" id="SM00388">
    <property type="entry name" value="HisKA"/>
    <property type="match status" value="1"/>
</dbReference>
<dbReference type="eggNOG" id="COG2205">
    <property type="taxonomic scope" value="Bacteria"/>
</dbReference>
<evidence type="ECO:0000256" key="9">
    <source>
        <dbReference type="SAM" id="Phobius"/>
    </source>
</evidence>
<evidence type="ECO:0000313" key="11">
    <source>
        <dbReference type="EMBL" id="OBY09539.1"/>
    </source>
</evidence>
<dbReference type="Pfam" id="PF02518">
    <property type="entry name" value="HATPase_c"/>
    <property type="match status" value="1"/>
</dbReference>
<evidence type="ECO:0000256" key="3">
    <source>
        <dbReference type="ARBA" id="ARBA00012438"/>
    </source>
</evidence>
<dbReference type="CDD" id="cd00082">
    <property type="entry name" value="HisKA"/>
    <property type="match status" value="1"/>
</dbReference>
<dbReference type="PRINTS" id="PR00344">
    <property type="entry name" value="BCTRLSENSOR"/>
</dbReference>
<gene>
    <name evidence="11" type="ORF">CP373A1_15680</name>
</gene>
<comment type="catalytic activity">
    <reaction evidence="1">
        <text>ATP + protein L-histidine = ADP + protein N-phospho-L-histidine.</text>
        <dbReference type="EC" id="2.7.13.3"/>
    </reaction>
</comment>
<dbReference type="Pfam" id="PF00512">
    <property type="entry name" value="HisKA"/>
    <property type="match status" value="1"/>
</dbReference>
<evidence type="ECO:0000256" key="2">
    <source>
        <dbReference type="ARBA" id="ARBA00004370"/>
    </source>
</evidence>
<dbReference type="GeneID" id="42777115"/>
<dbReference type="SMART" id="SM00387">
    <property type="entry name" value="HATPase_c"/>
    <property type="match status" value="1"/>
</dbReference>
<dbReference type="PANTHER" id="PTHR45453:SF1">
    <property type="entry name" value="PHOSPHATE REGULON SENSOR PROTEIN PHOR"/>
    <property type="match status" value="1"/>
</dbReference>
<dbReference type="InterPro" id="IPR036890">
    <property type="entry name" value="HATPase_C_sf"/>
</dbReference>
<keyword evidence="12" id="KW-1185">Reference proteome</keyword>
<dbReference type="SUPFAM" id="SSF47384">
    <property type="entry name" value="Homodimeric domain of signal transducing histidine kinase"/>
    <property type="match status" value="1"/>
</dbReference>
<evidence type="ECO:0000256" key="5">
    <source>
        <dbReference type="ARBA" id="ARBA00022679"/>
    </source>
</evidence>
<name>A0A1B8RL12_9CLOT</name>
<dbReference type="InterPro" id="IPR005467">
    <property type="entry name" value="His_kinase_dom"/>
</dbReference>
<comment type="subcellular location">
    <subcellularLocation>
        <location evidence="2">Membrane</location>
    </subcellularLocation>
</comment>
<proteinExistence type="predicted"/>
<evidence type="ECO:0000256" key="8">
    <source>
        <dbReference type="ARBA" id="ARBA00023136"/>
    </source>
</evidence>
<dbReference type="RefSeq" id="WP_027099266.1">
    <property type="nucleotide sequence ID" value="NZ_JAQLCW010000010.1"/>
</dbReference>
<dbReference type="AlphaFoldDB" id="A0A1B8RL12"/>
<evidence type="ECO:0000256" key="1">
    <source>
        <dbReference type="ARBA" id="ARBA00000085"/>
    </source>
</evidence>
<sequence>MFKKLRVKFVTTLMILFIAIVIAIFSAIYIGTSKNGEYMIFTQLSDTLNGMKMSPNGEIDGRGKPFNNTTFIIYDSKNSRLLYNDAYNMDEDTLVNIVQKAINNKKEKGFIKYNNYNFAYLYRNGPRGIEMVFQDSTIHLNTIKRLVITSFIVGPISLIFLFIVSIFIANKSIKPVEAAYNSQKRFIADASHELKTPLAIINTNIELINSNEEDTIKNQKKWINYISFQTERMSNLVNNLLYLAKADNNEVLGVISKFNLSDAIMSQLLSFEAIMYENNLMLDSDIQNDIEFTGDKESINQVIGILMDNAIKHSYEKSSINVELKERKQKILLSVTNKGDTIPKEDIDKIFDRFYRVDKARAREKGGYGLGLSIAKSIVEKYKGKVGVTSENNITTFNIELSNKEKE</sequence>
<dbReference type="FunFam" id="1.10.287.130:FF:000001">
    <property type="entry name" value="Two-component sensor histidine kinase"/>
    <property type="match status" value="1"/>
</dbReference>
<keyword evidence="6" id="KW-0418">Kinase</keyword>
<dbReference type="Proteomes" id="UP000092714">
    <property type="component" value="Unassembled WGS sequence"/>
</dbReference>
<protein>
    <recommendedName>
        <fullName evidence="3">histidine kinase</fullName>
        <ecNumber evidence="3">2.7.13.3</ecNumber>
    </recommendedName>
</protein>
<dbReference type="PANTHER" id="PTHR45453">
    <property type="entry name" value="PHOSPHATE REGULON SENSOR PROTEIN PHOR"/>
    <property type="match status" value="1"/>
</dbReference>
<keyword evidence="7" id="KW-0902">Two-component regulatory system</keyword>
<evidence type="ECO:0000256" key="7">
    <source>
        <dbReference type="ARBA" id="ARBA00023012"/>
    </source>
</evidence>
<dbReference type="EMBL" id="MAPZ01000031">
    <property type="protein sequence ID" value="OBY09539.1"/>
    <property type="molecule type" value="Genomic_DNA"/>
</dbReference>
<dbReference type="InterPro" id="IPR004358">
    <property type="entry name" value="Sig_transdc_His_kin-like_C"/>
</dbReference>
<dbReference type="GO" id="GO:0005886">
    <property type="term" value="C:plasma membrane"/>
    <property type="evidence" value="ECO:0007669"/>
    <property type="project" value="TreeGrafter"/>
</dbReference>
<evidence type="ECO:0000313" key="12">
    <source>
        <dbReference type="Proteomes" id="UP000092714"/>
    </source>
</evidence>
<keyword evidence="4" id="KW-0597">Phosphoprotein</keyword>
<accession>A0A1B8RL12</accession>
<dbReference type="GO" id="GO:0004721">
    <property type="term" value="F:phosphoprotein phosphatase activity"/>
    <property type="evidence" value="ECO:0007669"/>
    <property type="project" value="TreeGrafter"/>
</dbReference>
<keyword evidence="5" id="KW-0808">Transferase</keyword>
<keyword evidence="9" id="KW-1133">Transmembrane helix</keyword>
<dbReference type="EC" id="2.7.13.3" evidence="3"/>
<dbReference type="FunFam" id="3.30.565.10:FF:000006">
    <property type="entry name" value="Sensor histidine kinase WalK"/>
    <property type="match status" value="1"/>
</dbReference>
<dbReference type="Gene3D" id="1.10.287.130">
    <property type="match status" value="1"/>
</dbReference>
<dbReference type="InterPro" id="IPR003594">
    <property type="entry name" value="HATPase_dom"/>
</dbReference>
<keyword evidence="8 9" id="KW-0472">Membrane</keyword>
<dbReference type="InterPro" id="IPR050351">
    <property type="entry name" value="BphY/WalK/GraS-like"/>
</dbReference>
<dbReference type="Gene3D" id="3.30.565.10">
    <property type="entry name" value="Histidine kinase-like ATPase, C-terminal domain"/>
    <property type="match status" value="1"/>
</dbReference>
<reference evidence="11 12" key="1">
    <citation type="submission" date="2016-06" db="EMBL/GenBank/DDBJ databases">
        <authorList>
            <person name="Kjaerup R.B."/>
            <person name="Dalgaard T.S."/>
            <person name="Juul-Madsen H.R."/>
        </authorList>
    </citation>
    <scope>NUCLEOTIDE SEQUENCE [LARGE SCALE GENOMIC DNA]</scope>
    <source>
        <strain evidence="11 12">373-A1</strain>
    </source>
</reference>
<organism evidence="11 12">
    <name type="scientific">Clostridium paraputrificum</name>
    <dbReference type="NCBI Taxonomy" id="29363"/>
    <lineage>
        <taxon>Bacteria</taxon>
        <taxon>Bacillati</taxon>
        <taxon>Bacillota</taxon>
        <taxon>Clostridia</taxon>
        <taxon>Eubacteriales</taxon>
        <taxon>Clostridiaceae</taxon>
        <taxon>Clostridium</taxon>
    </lineage>
</organism>
<dbReference type="InterPro" id="IPR003661">
    <property type="entry name" value="HisK_dim/P_dom"/>
</dbReference>
<feature type="transmembrane region" description="Helical" evidence="9">
    <location>
        <begin position="146"/>
        <end position="168"/>
    </location>
</feature>
<evidence type="ECO:0000259" key="10">
    <source>
        <dbReference type="PROSITE" id="PS50109"/>
    </source>
</evidence>
<keyword evidence="9" id="KW-0812">Transmembrane</keyword>
<dbReference type="SUPFAM" id="SSF55874">
    <property type="entry name" value="ATPase domain of HSP90 chaperone/DNA topoisomerase II/histidine kinase"/>
    <property type="match status" value="1"/>
</dbReference>
<evidence type="ECO:0000256" key="4">
    <source>
        <dbReference type="ARBA" id="ARBA00022553"/>
    </source>
</evidence>
<comment type="caution">
    <text evidence="11">The sequence shown here is derived from an EMBL/GenBank/DDBJ whole genome shotgun (WGS) entry which is preliminary data.</text>
</comment>